<evidence type="ECO:0000313" key="5">
    <source>
        <dbReference type="Proteomes" id="UP000220797"/>
    </source>
</evidence>
<dbReference type="RefSeq" id="XP_028528508.1">
    <property type="nucleotide sequence ID" value="XM_028671902.1"/>
</dbReference>
<dbReference type="Proteomes" id="UP000220797">
    <property type="component" value="Unassembled WGS sequence"/>
</dbReference>
<feature type="signal peptide" evidence="3">
    <location>
        <begin position="1"/>
        <end position="21"/>
    </location>
</feature>
<gene>
    <name evidence="4" type="primary">LISP1</name>
    <name evidence="4" type="ORF">PGAL8A_00289700</name>
</gene>
<dbReference type="VEuPathDB" id="PlasmoDB:PGAL8A_00289700"/>
<feature type="coiled-coil region" evidence="1">
    <location>
        <begin position="238"/>
        <end position="272"/>
    </location>
</feature>
<protein>
    <submittedName>
        <fullName evidence="4">Liver specific protein 1, putative</fullName>
    </submittedName>
</protein>
<feature type="coiled-coil region" evidence="1">
    <location>
        <begin position="72"/>
        <end position="111"/>
    </location>
</feature>
<dbReference type="OrthoDB" id="392046at2759"/>
<feature type="compositionally biased region" description="Acidic residues" evidence="2">
    <location>
        <begin position="638"/>
        <end position="652"/>
    </location>
</feature>
<evidence type="ECO:0000313" key="4">
    <source>
        <dbReference type="EMBL" id="CRG95700.1"/>
    </source>
</evidence>
<feature type="compositionally biased region" description="Acidic residues" evidence="2">
    <location>
        <begin position="659"/>
        <end position="766"/>
    </location>
</feature>
<accession>A0A1J1GT64</accession>
<feature type="region of interest" description="Disordered" evidence="2">
    <location>
        <begin position="1029"/>
        <end position="1051"/>
    </location>
</feature>
<keyword evidence="5" id="KW-1185">Reference proteome</keyword>
<evidence type="ECO:0000256" key="3">
    <source>
        <dbReference type="SAM" id="SignalP"/>
    </source>
</evidence>
<dbReference type="EMBL" id="CVMV01000045">
    <property type="protein sequence ID" value="CRG95700.1"/>
    <property type="molecule type" value="Genomic_DNA"/>
</dbReference>
<dbReference type="OMA" id="DMYSKWQ"/>
<feature type="compositionally biased region" description="Polar residues" evidence="2">
    <location>
        <begin position="622"/>
        <end position="637"/>
    </location>
</feature>
<name>A0A1J1GT64_PLAGA</name>
<feature type="chain" id="PRO_5013289336" evidence="3">
    <location>
        <begin position="22"/>
        <end position="3216"/>
    </location>
</feature>
<evidence type="ECO:0000256" key="2">
    <source>
        <dbReference type="SAM" id="MobiDB-lite"/>
    </source>
</evidence>
<keyword evidence="1" id="KW-0175">Coiled coil</keyword>
<evidence type="ECO:0000256" key="1">
    <source>
        <dbReference type="SAM" id="Coils"/>
    </source>
</evidence>
<feature type="region of interest" description="Disordered" evidence="2">
    <location>
        <begin position="622"/>
        <end position="782"/>
    </location>
</feature>
<dbReference type="GeneID" id="39731430"/>
<organism evidence="4 5">
    <name type="scientific">Plasmodium gallinaceum</name>
    <dbReference type="NCBI Taxonomy" id="5849"/>
    <lineage>
        <taxon>Eukaryota</taxon>
        <taxon>Sar</taxon>
        <taxon>Alveolata</taxon>
        <taxon>Apicomplexa</taxon>
        <taxon>Aconoidasida</taxon>
        <taxon>Haemosporida</taxon>
        <taxon>Plasmodiidae</taxon>
        <taxon>Plasmodium</taxon>
        <taxon>Plasmodium (Haemamoeba)</taxon>
    </lineage>
</organism>
<comment type="caution">
    <text evidence="4">The sequence shown here is derived from an EMBL/GenBank/DDBJ whole genome shotgun (WGS) entry which is preliminary data.</text>
</comment>
<proteinExistence type="predicted"/>
<sequence length="3216" mass="377152">MNIIFFYLLGLLCLLYNNIFCIENKNELYILEGHNNLTELLALIACDEHRDIYSEDECDLLNNLSRRKTVTKEELLRTLNILEEKCKNILHDSEKDKLERLIDKIKDALKKNNFIIKDDKERKKKTLNKSTLLLKLENSLKKKDLANFKKVSDLIKLRNLYLHQNYRICSSSNEKLLLGIPRKLHVTDWSVKTINLPLSFRITNQISTPESFCSNTACVPLQYDKSVKLFKPLLDFNLEQLENDLKSQLKTYEESKKEISFLIREKNELKRVSLDIPSSRMPQPQPNDELKESLEEGDKILTYVISKRLKGASSDYTFSIPNKDFIHFSAKKIKKTIQIPKKQSKDISSKKSRNKVIINVKSPIKMKNNSLKKRKAKKSRKNNNNYHIFIKGITQKQPKCFTKVYDIPIKKKTVIKPVTNNKFVKKVIIKKVIQEVPVVKEVIKEIQPEPKEPHVQNCPQHTKNKCGDYFYAIPLIKFYHPSGSIHCLSCSQYEKNSPCNCALDENFIKLKYGQNCMMCIPTSVINHCFCNMNNSKQSIEKSPKQPSDTPCAYSNSCSHKNFPSNYTPKNNNVFSTSSKHTSSYNSKLERICEEKYNSKLVQKFYVYNSSKKKIFGKQLSKFTTSGNSQNNYVYSTENSDEEESNGLDDDEVYNAKDNNDEEDNDEEDSDKENDEEDNEEDNNEEKDNDEDNNEEDNDEDNNEDNDEDDNEDNDEEDNDEEDNDEEDNDEDDNDEEDNDEEDNDQENDDEEDNNEEDNNEGDDKENEEGKNISDNNVDFSSGCPYKNFVMYKDKHDENGENEVTNNLREDSREFIDESHEIEDEYSLDANDDNEFIAFNESLEYNNNMQNLKKNYYNTIHRKGYYLNYDENEYFLIKLRFIYKTSFFTSTKKEVNAYLKTPEIGINYNKQRILYLISKFFSKSFKHVNYKINKSKVHMFPIFKNSRIQSYDLDFGKIKSKYAISLNMFKRSVFDLVNNAIYFISPDGNYILLEDVIKRVQDKTQRRNYNFIKIKPKLYHYFISNKQENYTTQGNDDTESEATDVFDEETTQEEIKKDDIEENKINDTSILKALSDYDNVLSQEDIKMINEYNKNVIIDKKNINGEEITEITIKKDESIFEKEIVEENIDGYESITIDSDESIEDVNETAKKYINEYFSIHNMPIHYIENFKISKNVIYISSDVNSDLNMLKMSIIGMCNIIDSSIDDFRLCLANKETDVYDYNECIDIPESINNIQELNNYSKSLNMKIVIAPLNMKYINIIPRSFDYLYNSNEYIHPSKIYEEEKEKDKEKEKEGRDLYEEDDEGNLVLKEVKIKKDKQSSLKNDKLNDNIRISGTSLESSERNNEQNYDVSTSFDNEEVIEYENKEISILEDEELYKTNSFYKHFELYIDNPNRKIDILNAPILKVYTFELFIADIMNKTMHVPSIFTSPHSYKKGLRVIDTYLYFDYYTFNKNTNAINSLTFEKNIPLYEVLKELKSRNEGLMIKNKDSEEGLSVDNLRDMKIPSKINLADSRYIHFEIPIFYLDEDSNFFQDKIILRNIPETLTINELCSSIKNIINETLISFKLNLLEDLHIYTIRNNKWENVLDKSLVYDLKTNNQDIFTIFINHKFLTKNDFQILSNISIDFVDNSMYAKKLDIYIEYHLNPYTLYNVPINMSSKNIKCLFLNYTDAILTDSFLNEFYFTYNKKNISESNGELKNTENVKDEDIHVYEGTESVNNEKIPFVYLLSMITKFYKVKLNSTIMVSSLIANLYELCGKSSNEHALLDVIRSSKTKKNIELTLYNNSKKILVKNVPSNLLLWQFINVLMRGSFNIPIEDKDKLYNLFTLVPDVKEGSKYYDYFFLSRPGYTVEEAIKSIQEDNLYLVKAYPEELNHISDSEHFNNYSSFRLDSLPSVIDFENPNICLSFYTNYNNENKITYIRNIPLNTSIDTIFKSILLNMYSYWGKLPEEEKIKFSLFINNNEIKNFRDYLKSEETPHIRTLLSLNENPNNNISMIKHIDLHKYELESGIISEEELGRIKLYDSLLREVLLNNYIDYNNIDLKGYKIDVYVYDGISYKPTFIHNVPLNATNKDIINFLLNKSNHINNKQLIDQFLLLNKESFDLLKLNKPIRKNVVFLKELIQFNSLEEPKLYLVHRLLFNPLDNLFQNIVEKSYDFKSENASVSTVKEERGKLSINVNLNNRRYILTVLNIPYSMCIIQFLRYAIGYQRQWIYKFVKLYIIKGDEKHVLNDNNDTITYGRTVSEIFEICKTYNNCTIHIDVNYKNEVNYEIPTYDNINEYEAYGSTNFENTKMKNIILNELSKKIIEDEIQNKNIDLSTLCFEYNAGIHEKTIFGSSRICNIPREYTVGNVLSYIKKRLLEDAKIKITKDLQIMIIINKKYVSVPSNLNIVYAIHYLFNNTPSIVCDSDDGLFNIVHLTLYKTFIDMKNNTFVKRDIEMHLKKGNYIENINFKHVPINITEDDLITYLLRHLTKSSEVTQFMRDNTSICLYPRCDPIYIHHKKKQIAFIPSLVYHNVLKNIYYITTVEAYENFYARLSHKEYNFEKSQIFKNTNVNRTGINEVVNIDINIHLTNIYKSVRVRNLNINITIEDLLSKIFKFITTRKYNWNELFTFVGSTSKDNILKKVSKSEEPQLFRDCLNAEENLTFIFTSHDNEIHDYFISKLAYLPALINYQTNYVTLNSTINGFENKNTTLHAFPDYLTSKTMLTILQYSFFKLIGKTYLNVFGCSYDNNLDATIEDTSVEGEENGGLVKTLKDDNDKQQMKFILRVNKNEKKKLDTIKDLVNVEINIGCQALNNAEDMEECLDLLSSLNNSSIFWRNGILGFMANSITIRDTYNNSLVLPNVDFQINEKILLQNVLYDIDLSPYLYKLFYLSHIDKKCNTYEKFLKNSVPHIQCLLSYGFNIYFDLQHDSKLESYDGFKTENDSFDITQIHSFSNLLEQHFVELTLHNDDGTYVIIKNVYRDMTVGTFLNDLSKARFHIHGLRYNETYIFYKLVYLVNDEINDISTEDSIAKVNDIVLKFSKSNIILKVVKNNNVKSYFPNMYLSPYPSVIDLSQNNFQVSIFLPSKNLLHNDLLREQVVPSIIINNVPSTTLISSLKELLQYLIEEFLENAGISENLNIDKSKFDIKFLVFNFNPFTKKTQEINSNILNNLSITNFYNIYINGDLVLQLDSLKQVSPDLYNEFINHFSKVVIDFSNRKVQLKQSQ</sequence>
<keyword evidence="3" id="KW-0732">Signal</keyword>
<reference evidence="4" key="1">
    <citation type="submission" date="2015-04" db="EMBL/GenBank/DDBJ databases">
        <authorList>
            <consortium name="Pathogen Informatics"/>
        </authorList>
    </citation>
    <scope>NUCLEOTIDE SEQUENCE [LARGE SCALE GENOMIC DNA]</scope>
    <source>
        <strain evidence="4">8A</strain>
    </source>
</reference>
<feature type="compositionally biased region" description="Acidic residues" evidence="2">
    <location>
        <begin position="1035"/>
        <end position="1051"/>
    </location>
</feature>